<feature type="region of interest" description="Disordered" evidence="1">
    <location>
        <begin position="34"/>
        <end position="62"/>
    </location>
</feature>
<organism evidence="2">
    <name type="scientific">marine sediment metagenome</name>
    <dbReference type="NCBI Taxonomy" id="412755"/>
    <lineage>
        <taxon>unclassified sequences</taxon>
        <taxon>metagenomes</taxon>
        <taxon>ecological metagenomes</taxon>
    </lineage>
</organism>
<gene>
    <name evidence="2" type="ORF">S03H2_16018</name>
</gene>
<accession>X1GX74</accession>
<dbReference type="AlphaFoldDB" id="X1GX74"/>
<evidence type="ECO:0000313" key="2">
    <source>
        <dbReference type="EMBL" id="GAH37608.1"/>
    </source>
</evidence>
<feature type="non-terminal residue" evidence="2">
    <location>
        <position position="1"/>
    </location>
</feature>
<comment type="caution">
    <text evidence="2">The sequence shown here is derived from an EMBL/GenBank/DDBJ whole genome shotgun (WGS) entry which is preliminary data.</text>
</comment>
<dbReference type="EMBL" id="BARU01008162">
    <property type="protein sequence ID" value="GAH37608.1"/>
    <property type="molecule type" value="Genomic_DNA"/>
</dbReference>
<sequence>IQSRPLSKHKRWRLLRVLGGSVGAGPLKAEAPVLEAPTVEAEPPSADEAEPSGERPGGAEIE</sequence>
<name>X1GX74_9ZZZZ</name>
<reference evidence="2" key="1">
    <citation type="journal article" date="2014" name="Front. Microbiol.">
        <title>High frequency of phylogenetically diverse reductive dehalogenase-homologous genes in deep subseafloor sedimentary metagenomes.</title>
        <authorList>
            <person name="Kawai M."/>
            <person name="Futagami T."/>
            <person name="Toyoda A."/>
            <person name="Takaki Y."/>
            <person name="Nishi S."/>
            <person name="Hori S."/>
            <person name="Arai W."/>
            <person name="Tsubouchi T."/>
            <person name="Morono Y."/>
            <person name="Uchiyama I."/>
            <person name="Ito T."/>
            <person name="Fujiyama A."/>
            <person name="Inagaki F."/>
            <person name="Takami H."/>
        </authorList>
    </citation>
    <scope>NUCLEOTIDE SEQUENCE</scope>
    <source>
        <strain evidence="2">Expedition CK06-06</strain>
    </source>
</reference>
<protein>
    <submittedName>
        <fullName evidence="2">Uncharacterized protein</fullName>
    </submittedName>
</protein>
<evidence type="ECO:0000256" key="1">
    <source>
        <dbReference type="SAM" id="MobiDB-lite"/>
    </source>
</evidence>
<proteinExistence type="predicted"/>